<feature type="repeat" description="TPR" evidence="3">
    <location>
        <begin position="181"/>
        <end position="214"/>
    </location>
</feature>
<dbReference type="InterPro" id="IPR002201">
    <property type="entry name" value="Glyco_trans_9"/>
</dbReference>
<dbReference type="PROSITE" id="PS50005">
    <property type="entry name" value="TPR"/>
    <property type="match status" value="1"/>
</dbReference>
<gene>
    <name evidence="4" type="ORF">PQR62_12755</name>
</gene>
<dbReference type="RefSeq" id="WP_408158324.1">
    <property type="nucleotide sequence ID" value="NZ_JAQQFM010000005.1"/>
</dbReference>
<protein>
    <submittedName>
        <fullName evidence="4">Tetratricopeptide repeat protein</fullName>
    </submittedName>
</protein>
<dbReference type="InterPro" id="IPR011990">
    <property type="entry name" value="TPR-like_helical_dom_sf"/>
</dbReference>
<dbReference type="InterPro" id="IPR050498">
    <property type="entry name" value="Ycf3"/>
</dbReference>
<proteinExistence type="predicted"/>
<dbReference type="InterPro" id="IPR019734">
    <property type="entry name" value="TPR_rpt"/>
</dbReference>
<dbReference type="PANTHER" id="PTHR44858">
    <property type="entry name" value="TETRATRICOPEPTIDE REPEAT PROTEIN 6"/>
    <property type="match status" value="1"/>
</dbReference>
<keyword evidence="5" id="KW-1185">Reference proteome</keyword>
<dbReference type="PANTHER" id="PTHR44858:SF1">
    <property type="entry name" value="UDP-N-ACETYLGLUCOSAMINE--PEPTIDE N-ACETYLGLUCOSAMINYLTRANSFERASE SPINDLY-RELATED"/>
    <property type="match status" value="1"/>
</dbReference>
<dbReference type="Gene3D" id="3.40.50.2000">
    <property type="entry name" value="Glycogen Phosphorylase B"/>
    <property type="match status" value="1"/>
</dbReference>
<evidence type="ECO:0000313" key="5">
    <source>
        <dbReference type="Proteomes" id="UP001629246"/>
    </source>
</evidence>
<name>A0ABW9AA81_9BURK</name>
<dbReference type="SUPFAM" id="SSF53756">
    <property type="entry name" value="UDP-Glycosyltransferase/glycogen phosphorylase"/>
    <property type="match status" value="1"/>
</dbReference>
<dbReference type="Pfam" id="PF00515">
    <property type="entry name" value="TPR_1"/>
    <property type="match status" value="1"/>
</dbReference>
<dbReference type="SMART" id="SM00028">
    <property type="entry name" value="TPR"/>
    <property type="match status" value="3"/>
</dbReference>
<evidence type="ECO:0000256" key="1">
    <source>
        <dbReference type="ARBA" id="ARBA00022737"/>
    </source>
</evidence>
<comment type="caution">
    <text evidence="4">The sequence shown here is derived from an EMBL/GenBank/DDBJ whole genome shotgun (WGS) entry which is preliminary data.</text>
</comment>
<organism evidence="4 5">
    <name type="scientific">Herbaspirillum lusitanum</name>
    <dbReference type="NCBI Taxonomy" id="213312"/>
    <lineage>
        <taxon>Bacteria</taxon>
        <taxon>Pseudomonadati</taxon>
        <taxon>Pseudomonadota</taxon>
        <taxon>Betaproteobacteria</taxon>
        <taxon>Burkholderiales</taxon>
        <taxon>Oxalobacteraceae</taxon>
        <taxon>Herbaspirillum</taxon>
    </lineage>
</organism>
<evidence type="ECO:0000313" key="4">
    <source>
        <dbReference type="EMBL" id="MFL9925139.1"/>
    </source>
</evidence>
<dbReference type="Pfam" id="PF13181">
    <property type="entry name" value="TPR_8"/>
    <property type="match status" value="1"/>
</dbReference>
<dbReference type="Proteomes" id="UP001629246">
    <property type="component" value="Unassembled WGS sequence"/>
</dbReference>
<dbReference type="Pfam" id="PF01075">
    <property type="entry name" value="Glyco_transf_9"/>
    <property type="match status" value="1"/>
</dbReference>
<evidence type="ECO:0000256" key="2">
    <source>
        <dbReference type="ARBA" id="ARBA00022803"/>
    </source>
</evidence>
<keyword evidence="2 3" id="KW-0802">TPR repeat</keyword>
<accession>A0ABW9AA81</accession>
<evidence type="ECO:0000256" key="3">
    <source>
        <dbReference type="PROSITE-ProRule" id="PRU00339"/>
    </source>
</evidence>
<dbReference type="EMBL" id="JAQQFM010000005">
    <property type="protein sequence ID" value="MFL9925139.1"/>
    <property type="molecule type" value="Genomic_DNA"/>
</dbReference>
<sequence>MNMTDAARLEQLMSLMCESIALGLAQQTQLALARADEGLALQPDFFPLQMQRGRLLQEQGHYAEAAAAYQHCLNTRPDLAEAGWARERALLAAVQQCEQQLRTATDTSDISHFVLQRAQALHALGRHVEALDGLAGIHAGRAGDFDVLNLQADILLHLNRHEEALACYVRVSAEGADFSEPLLHFNRGNVLRQMGRMQDALAAYEQALAAYPQFAEARVARGHILLMHGQYEEGWREHEARRDIALLKQNELRSLSPRWQAGFADMAALHQKTVLLWAEQGLGDTLQFARYIPLVAAMASQVIVCVPPSLKTLLESVCVQAVAEGRCRFIDNDKELPPHDLYCSLISLPLMLEKFAPAAAGGAAYLAADPVLREQWAQRLEDAIAEKRPSAAPRLRIGLAWAGRQYGTVNHSRDMRLAHLQPLFDLDADFISLQQSLPEPDVAVAEELPALHSFALEDWSQTAALLANLDLVIAVDTSIAHLAGALGKPLCLMLRLEGEWRWGVAPHTTDWYASAHLFRQSQRGEWGAVVAAVRDYCAGLIAVA</sequence>
<reference evidence="4 5" key="1">
    <citation type="journal article" date="2024" name="Chem. Sci.">
        <title>Discovery of megapolipeptins by genome mining of a Burkholderiales bacteria collection.</title>
        <authorList>
            <person name="Paulo B.S."/>
            <person name="Recchia M.J.J."/>
            <person name="Lee S."/>
            <person name="Fergusson C.H."/>
            <person name="Romanowski S.B."/>
            <person name="Hernandez A."/>
            <person name="Krull N."/>
            <person name="Liu D.Y."/>
            <person name="Cavanagh H."/>
            <person name="Bos A."/>
            <person name="Gray C.A."/>
            <person name="Murphy B.T."/>
            <person name="Linington R.G."/>
            <person name="Eustaquio A.S."/>
        </authorList>
    </citation>
    <scope>NUCLEOTIDE SEQUENCE [LARGE SCALE GENOMIC DNA]</scope>
    <source>
        <strain evidence="4 5">RL21-008-BIB-A</strain>
    </source>
</reference>
<keyword evidence="1" id="KW-0677">Repeat</keyword>
<dbReference type="SUPFAM" id="SSF48452">
    <property type="entry name" value="TPR-like"/>
    <property type="match status" value="1"/>
</dbReference>
<dbReference type="Gene3D" id="1.25.40.10">
    <property type="entry name" value="Tetratricopeptide repeat domain"/>
    <property type="match status" value="2"/>
</dbReference>